<keyword evidence="1" id="KW-1133">Transmembrane helix</keyword>
<name>A0A4V2WA79_MARGR</name>
<protein>
    <submittedName>
        <fullName evidence="2">Uncharacterized protein</fullName>
    </submittedName>
</protein>
<evidence type="ECO:0000256" key="1">
    <source>
        <dbReference type="SAM" id="Phobius"/>
    </source>
</evidence>
<proteinExistence type="predicted"/>
<keyword evidence="1" id="KW-0812">Transmembrane</keyword>
<dbReference type="AlphaFoldDB" id="A0A4V2WA79"/>
<dbReference type="Proteomes" id="UP000295247">
    <property type="component" value="Unassembled WGS sequence"/>
</dbReference>
<feature type="transmembrane region" description="Helical" evidence="1">
    <location>
        <begin position="12"/>
        <end position="29"/>
    </location>
</feature>
<evidence type="ECO:0000313" key="3">
    <source>
        <dbReference type="Proteomes" id="UP000295247"/>
    </source>
</evidence>
<comment type="caution">
    <text evidence="2">The sequence shown here is derived from an EMBL/GenBank/DDBJ whole genome shotgun (WGS) entry which is preliminary data.</text>
</comment>
<keyword evidence="1" id="KW-0472">Membrane</keyword>
<reference evidence="2 3" key="1">
    <citation type="submission" date="2019-03" db="EMBL/GenBank/DDBJ databases">
        <title>Genomic Encyclopedia of Type Strains, Phase IV (KMG-IV): sequencing the most valuable type-strain genomes for metagenomic binning, comparative biology and taxonomic classification.</title>
        <authorList>
            <person name="Goeker M."/>
        </authorList>
    </citation>
    <scope>NUCLEOTIDE SEQUENCE [LARGE SCALE GENOMIC DNA]</scope>
    <source>
        <strain evidence="2 3">DSM 203</strain>
    </source>
</reference>
<dbReference type="InterPro" id="IPR054615">
    <property type="entry name" value="Symport_access"/>
</dbReference>
<dbReference type="NCBIfam" id="NF045580">
    <property type="entry name" value="symport_access"/>
    <property type="match status" value="1"/>
</dbReference>
<gene>
    <name evidence="2" type="ORF">EDC29_102172</name>
</gene>
<sequence>MLGIEDPWVWLAYLGSILVTLICLLYGWIRRNTADDEPSAADRLWALEEQQVEDALR</sequence>
<organism evidence="2 3">
    <name type="scientific">Marichromatium gracile</name>
    <name type="common">Chromatium gracile</name>
    <dbReference type="NCBI Taxonomy" id="1048"/>
    <lineage>
        <taxon>Bacteria</taxon>
        <taxon>Pseudomonadati</taxon>
        <taxon>Pseudomonadota</taxon>
        <taxon>Gammaproteobacteria</taxon>
        <taxon>Chromatiales</taxon>
        <taxon>Chromatiaceae</taxon>
        <taxon>Marichromatium</taxon>
    </lineage>
</organism>
<dbReference type="EMBL" id="SMDC01000002">
    <property type="protein sequence ID" value="TCW38280.1"/>
    <property type="molecule type" value="Genomic_DNA"/>
</dbReference>
<evidence type="ECO:0000313" key="2">
    <source>
        <dbReference type="EMBL" id="TCW38280.1"/>
    </source>
</evidence>
<accession>A0A4V2WA79</accession>
<dbReference type="RefSeq" id="WP_165913431.1">
    <property type="nucleotide sequence ID" value="NZ_JAKEDQ010000015.1"/>
</dbReference>